<protein>
    <submittedName>
        <fullName evidence="2">Uncharacterized protein</fullName>
    </submittedName>
</protein>
<dbReference type="OrthoDB" id="1082916at2"/>
<accession>A0A6A7WC69</accession>
<sequence length="170" mass="19118">MKIKHLKSWGTERLSQRLLYILVGVSAVVFALFYLVGYDLPFDENPDFNAPLFTDVLIVLMVLVLLLALCMIGFSAWRSHRSGSRQDAVVNGVPARKIARITWFSTFGLLVIGFAVGSSTPMLVNGNDYNDWFWLKLSDMFVLASVLLLIAAIGVVLFGVTRYVRKERKK</sequence>
<reference evidence="2 3" key="1">
    <citation type="submission" date="2019-09" db="EMBL/GenBank/DDBJ databases">
        <title>Distinct polysaccharide growth profiles of human intestinal Prevotella copri isolates.</title>
        <authorList>
            <person name="Fehlner-Peach H."/>
            <person name="Magnabosco C."/>
            <person name="Raghavan V."/>
            <person name="Scher J.U."/>
            <person name="Tett A."/>
            <person name="Cox L.M."/>
            <person name="Gottsegen C."/>
            <person name="Watters A."/>
            <person name="Wiltshire- Gordon J.D."/>
            <person name="Segata N."/>
            <person name="Bonneau R."/>
            <person name="Littman D.R."/>
        </authorList>
    </citation>
    <scope>NUCLEOTIDE SEQUENCE [LARGE SCALE GENOMIC DNA]</scope>
    <source>
        <strain evidence="3">iAQ1173</strain>
    </source>
</reference>
<keyword evidence="1" id="KW-0472">Membrane</keyword>
<keyword evidence="1" id="KW-0812">Transmembrane</keyword>
<dbReference type="EMBL" id="VZAD01000068">
    <property type="protein sequence ID" value="MQP12083.1"/>
    <property type="molecule type" value="Genomic_DNA"/>
</dbReference>
<feature type="transmembrane region" description="Helical" evidence="1">
    <location>
        <begin position="140"/>
        <end position="160"/>
    </location>
</feature>
<evidence type="ECO:0000313" key="2">
    <source>
        <dbReference type="EMBL" id="MQP12083.1"/>
    </source>
</evidence>
<evidence type="ECO:0000256" key="1">
    <source>
        <dbReference type="SAM" id="Phobius"/>
    </source>
</evidence>
<feature type="transmembrane region" description="Helical" evidence="1">
    <location>
        <begin position="98"/>
        <end position="120"/>
    </location>
</feature>
<keyword evidence="1" id="KW-1133">Transmembrane helix</keyword>
<evidence type="ECO:0000313" key="3">
    <source>
        <dbReference type="Proteomes" id="UP000384372"/>
    </source>
</evidence>
<feature type="transmembrane region" description="Helical" evidence="1">
    <location>
        <begin position="18"/>
        <end position="36"/>
    </location>
</feature>
<comment type="caution">
    <text evidence="2">The sequence shown here is derived from an EMBL/GenBank/DDBJ whole genome shotgun (WGS) entry which is preliminary data.</text>
</comment>
<dbReference type="RefSeq" id="WP_158463748.1">
    <property type="nucleotide sequence ID" value="NZ_VZAD01000068.1"/>
</dbReference>
<gene>
    <name evidence="2" type="ORF">F7D20_08975</name>
</gene>
<dbReference type="AlphaFoldDB" id="A0A6A7WC69"/>
<organism evidence="2 3">
    <name type="scientific">Segatella copri</name>
    <dbReference type="NCBI Taxonomy" id="165179"/>
    <lineage>
        <taxon>Bacteria</taxon>
        <taxon>Pseudomonadati</taxon>
        <taxon>Bacteroidota</taxon>
        <taxon>Bacteroidia</taxon>
        <taxon>Bacteroidales</taxon>
        <taxon>Prevotellaceae</taxon>
        <taxon>Segatella</taxon>
    </lineage>
</organism>
<dbReference type="Proteomes" id="UP000384372">
    <property type="component" value="Unassembled WGS sequence"/>
</dbReference>
<feature type="transmembrane region" description="Helical" evidence="1">
    <location>
        <begin position="56"/>
        <end position="77"/>
    </location>
</feature>
<proteinExistence type="predicted"/>
<keyword evidence="3" id="KW-1185">Reference proteome</keyword>
<name>A0A6A7WC69_9BACT</name>